<dbReference type="InterPro" id="IPR050683">
    <property type="entry name" value="Bact_Polysacc_Export_ATP-bd"/>
</dbReference>
<dbReference type="SUPFAM" id="SSF52540">
    <property type="entry name" value="P-loop containing nucleoside triphosphate hydrolases"/>
    <property type="match status" value="1"/>
</dbReference>
<dbReference type="EMBL" id="OBEG01000004">
    <property type="protein sequence ID" value="SNY87131.1"/>
    <property type="molecule type" value="Genomic_DNA"/>
</dbReference>
<evidence type="ECO:0000256" key="2">
    <source>
        <dbReference type="ARBA" id="ARBA00022448"/>
    </source>
</evidence>
<dbReference type="SMART" id="SM00382">
    <property type="entry name" value="AAA"/>
    <property type="match status" value="1"/>
</dbReference>
<dbReference type="InterPro" id="IPR003439">
    <property type="entry name" value="ABC_transporter-like_ATP-bd"/>
</dbReference>
<feature type="domain" description="ABC transporter" evidence="5">
    <location>
        <begin position="25"/>
        <end position="254"/>
    </location>
</feature>
<evidence type="ECO:0000256" key="1">
    <source>
        <dbReference type="ARBA" id="ARBA00005417"/>
    </source>
</evidence>
<evidence type="ECO:0000313" key="6">
    <source>
        <dbReference type="EMBL" id="SNY87131.1"/>
    </source>
</evidence>
<evidence type="ECO:0000259" key="5">
    <source>
        <dbReference type="PROSITE" id="PS50893"/>
    </source>
</evidence>
<dbReference type="GO" id="GO:0140359">
    <property type="term" value="F:ABC-type transporter activity"/>
    <property type="evidence" value="ECO:0007669"/>
    <property type="project" value="InterPro"/>
</dbReference>
<dbReference type="Gene3D" id="3.40.50.300">
    <property type="entry name" value="P-loop containing nucleotide triphosphate hydrolases"/>
    <property type="match status" value="1"/>
</dbReference>
<reference evidence="6 7" key="1">
    <citation type="submission" date="2017-09" db="EMBL/GenBank/DDBJ databases">
        <authorList>
            <person name="Ehlers B."/>
            <person name="Leendertz F.H."/>
        </authorList>
    </citation>
    <scope>NUCLEOTIDE SEQUENCE [LARGE SCALE GENOMIC DNA]</scope>
    <source>
        <strain evidence="6 7">DSM 45537</strain>
    </source>
</reference>
<keyword evidence="2" id="KW-0813">Transport</keyword>
<evidence type="ECO:0000256" key="3">
    <source>
        <dbReference type="ARBA" id="ARBA00022741"/>
    </source>
</evidence>
<sequence>MSRVSIETRQAWVEFPIFDAKSRSLKKAFLGKAGGAIGRNQSDVVVVEALRDISLSLKEGDRVGLVGHNGAGKSTLLRLLSGIYEPSRGSARIRGRVAPVFDLGVGMDPEISGYENIIIRGLFLGQTRKQMLSKIDEIAEFTELGEYLQMPLRTYSTGMRVRLAMGVVTSIDPEILLLDEGIGAVDAEFMKKARLRLQELVARSGILVFASHSNEFLAQLCDSALWIDHGQIRLRGGIEEVVRAYEGPDAGNHVATVLKEMAAERAATEKTEDSARELERNNA</sequence>
<protein>
    <submittedName>
        <fullName evidence="6">ABC-2 type transport system ATP-binding protein</fullName>
    </submittedName>
</protein>
<dbReference type="InterPro" id="IPR015860">
    <property type="entry name" value="ABC_transpr_TagH-like"/>
</dbReference>
<proteinExistence type="inferred from homology"/>
<evidence type="ECO:0000313" key="7">
    <source>
        <dbReference type="Proteomes" id="UP000219565"/>
    </source>
</evidence>
<dbReference type="CDD" id="cd03220">
    <property type="entry name" value="ABC_KpsT_Wzt"/>
    <property type="match status" value="1"/>
</dbReference>
<dbReference type="AlphaFoldDB" id="A0A285LUV1"/>
<dbReference type="InterPro" id="IPR003593">
    <property type="entry name" value="AAA+_ATPase"/>
</dbReference>
<dbReference type="InterPro" id="IPR027417">
    <property type="entry name" value="P-loop_NTPase"/>
</dbReference>
<dbReference type="FunFam" id="3.40.50.300:FF:001260">
    <property type="entry name" value="Putative ABC transporter ATP-binding component"/>
    <property type="match status" value="1"/>
</dbReference>
<evidence type="ECO:0000256" key="4">
    <source>
        <dbReference type="ARBA" id="ARBA00022840"/>
    </source>
</evidence>
<dbReference type="Pfam" id="PF00005">
    <property type="entry name" value="ABC_tran"/>
    <property type="match status" value="1"/>
</dbReference>
<organism evidence="6 7">
    <name type="scientific">Nocardia amikacinitolerans</name>
    <dbReference type="NCBI Taxonomy" id="756689"/>
    <lineage>
        <taxon>Bacteria</taxon>
        <taxon>Bacillati</taxon>
        <taxon>Actinomycetota</taxon>
        <taxon>Actinomycetes</taxon>
        <taxon>Mycobacteriales</taxon>
        <taxon>Nocardiaceae</taxon>
        <taxon>Nocardia</taxon>
    </lineage>
</organism>
<dbReference type="GO" id="GO:0005524">
    <property type="term" value="F:ATP binding"/>
    <property type="evidence" value="ECO:0007669"/>
    <property type="project" value="UniProtKB-KW"/>
</dbReference>
<keyword evidence="4 6" id="KW-0067">ATP-binding</keyword>
<dbReference type="OrthoDB" id="9778870at2"/>
<keyword evidence="3" id="KW-0547">Nucleotide-binding</keyword>
<gene>
    <name evidence="6" type="ORF">SAMN04244553_4070</name>
</gene>
<dbReference type="GO" id="GO:0016887">
    <property type="term" value="F:ATP hydrolysis activity"/>
    <property type="evidence" value="ECO:0007669"/>
    <property type="project" value="InterPro"/>
</dbReference>
<dbReference type="PROSITE" id="PS50893">
    <property type="entry name" value="ABC_TRANSPORTER_2"/>
    <property type="match status" value="1"/>
</dbReference>
<dbReference type="RefSeq" id="WP_067789612.1">
    <property type="nucleotide sequence ID" value="NZ_JAMTCV010000003.1"/>
</dbReference>
<dbReference type="PANTHER" id="PTHR46743:SF2">
    <property type="entry name" value="TEICHOIC ACIDS EXPORT ATP-BINDING PROTEIN TAGH"/>
    <property type="match status" value="1"/>
</dbReference>
<dbReference type="STRING" id="1379680.GCA_001612615_05189"/>
<comment type="similarity">
    <text evidence="1">Belongs to the ABC transporter superfamily.</text>
</comment>
<name>A0A285LUV1_9NOCA</name>
<dbReference type="Proteomes" id="UP000219565">
    <property type="component" value="Unassembled WGS sequence"/>
</dbReference>
<dbReference type="GO" id="GO:0016020">
    <property type="term" value="C:membrane"/>
    <property type="evidence" value="ECO:0007669"/>
    <property type="project" value="InterPro"/>
</dbReference>
<keyword evidence="7" id="KW-1185">Reference proteome</keyword>
<dbReference type="PANTHER" id="PTHR46743">
    <property type="entry name" value="TEICHOIC ACIDS EXPORT ATP-BINDING PROTEIN TAGH"/>
    <property type="match status" value="1"/>
</dbReference>
<accession>A0A285LUV1</accession>